<evidence type="ECO:0000256" key="3">
    <source>
        <dbReference type="PROSITE-ProRule" id="PRU00708"/>
    </source>
</evidence>
<feature type="repeat" description="PPR" evidence="3">
    <location>
        <begin position="530"/>
        <end position="564"/>
    </location>
</feature>
<dbReference type="PANTHER" id="PTHR47933">
    <property type="entry name" value="PENTATRICOPEPTIDE REPEAT-CONTAINING PROTEIN 1, MITOCHONDRIAL"/>
    <property type="match status" value="1"/>
</dbReference>
<dbReference type="Pfam" id="PF13041">
    <property type="entry name" value="PPR_2"/>
    <property type="match status" value="4"/>
</dbReference>
<dbReference type="PANTHER" id="PTHR47933:SF45">
    <property type="entry name" value="PENTACOTRIPEPTIDE-REPEAT REGION OF PRORP DOMAIN-CONTAINING PROTEIN"/>
    <property type="match status" value="1"/>
</dbReference>
<feature type="repeat" description="PPR" evidence="3">
    <location>
        <begin position="253"/>
        <end position="287"/>
    </location>
</feature>
<dbReference type="InterPro" id="IPR011990">
    <property type="entry name" value="TPR-like_helical_dom_sf"/>
</dbReference>
<comment type="caution">
    <text evidence="4">The sequence shown here is derived from an EMBL/GenBank/DDBJ whole genome shotgun (WGS) entry which is preliminary data.</text>
</comment>
<dbReference type="EMBL" id="CAMAPF010000043">
    <property type="protein sequence ID" value="CAH9083415.1"/>
    <property type="molecule type" value="Genomic_DNA"/>
</dbReference>
<gene>
    <name evidence="4" type="ORF">CEPIT_LOCUS8571</name>
</gene>
<dbReference type="InterPro" id="IPR051240">
    <property type="entry name" value="Mito_RNA-Proc/Resp"/>
</dbReference>
<dbReference type="PROSITE" id="PS51375">
    <property type="entry name" value="PPR"/>
    <property type="match status" value="7"/>
</dbReference>
<evidence type="ECO:0000256" key="1">
    <source>
        <dbReference type="ARBA" id="ARBA00007626"/>
    </source>
</evidence>
<keyword evidence="5" id="KW-1185">Reference proteome</keyword>
<sequence length="634" mass="70695">MLWSSRHLFKLSRISTKCGFLPSTNDLLINTHQISFSTIPGSYKGILTPQVVQSTILNCHSDLIALSFFIWCAKQPNYFHDKATCVYMVNVVSRLTQRFVTIKGVLDELENAGTLIKPQVLLLLLRIYWLGRMHNMVIEAFGEILRYGYTPNTFSRNILMDVLFKIGCASVALQVLKETKSPNFLTFSISIGNLCKLKDMVNLQSVLRTMLRNGYYLNPETFSSVLSCYCKSGQLSKATQLLGFMIALGVPTCVIVWSIVINGYSKSGKLDFASHLLNKMVSSGCMPNMVTCTSLVKGYLEFHMPSKAFEILDTMKSIGCCPDLIMCNVLIHGLSKIGNYDEAIDVFCSLGERGLTPDSYTLSSIVSTVCLCKEFTLLPVLINGLDIHADLVVCNSFLSFFCKAGYPKGAVEFYNDMIYRGFQPDNYTFAGLLSGLCRLGKTSQAVDVYQGIVKNQDGLDAHIHTVIINELIKSGEFHQAIRLFRKAAEEKLHMDVVTYTVAIDGLVKGGLVEDAYDVFSMMKEIGLAPNIYTYSFMLSGLCENVDVITIKRILVEMVDGGIELNHITFRLMKNILRKRRHSSLVLNLFMELCDKAVHDLNVKDVFSDNNHHLLVLDTDTSSSEDILDVAASVG</sequence>
<accession>A0AAV0CR08</accession>
<dbReference type="Proteomes" id="UP001152523">
    <property type="component" value="Unassembled WGS sequence"/>
</dbReference>
<evidence type="ECO:0000313" key="5">
    <source>
        <dbReference type="Proteomes" id="UP001152523"/>
    </source>
</evidence>
<dbReference type="AlphaFoldDB" id="A0AAV0CR08"/>
<comment type="similarity">
    <text evidence="1">Belongs to the PPR family. P subfamily.</text>
</comment>
<dbReference type="NCBIfam" id="TIGR00756">
    <property type="entry name" value="PPR"/>
    <property type="match status" value="6"/>
</dbReference>
<dbReference type="Gene3D" id="1.25.40.10">
    <property type="entry name" value="Tetratricopeptide repeat domain"/>
    <property type="match status" value="4"/>
</dbReference>
<reference evidence="4" key="1">
    <citation type="submission" date="2022-07" db="EMBL/GenBank/DDBJ databases">
        <authorList>
            <person name="Macas J."/>
            <person name="Novak P."/>
            <person name="Neumann P."/>
        </authorList>
    </citation>
    <scope>NUCLEOTIDE SEQUENCE</scope>
</reference>
<keyword evidence="2" id="KW-0677">Repeat</keyword>
<dbReference type="Pfam" id="PF01535">
    <property type="entry name" value="PPR"/>
    <property type="match status" value="1"/>
</dbReference>
<feature type="repeat" description="PPR" evidence="3">
    <location>
        <begin position="218"/>
        <end position="252"/>
    </location>
</feature>
<evidence type="ECO:0000256" key="2">
    <source>
        <dbReference type="ARBA" id="ARBA00022737"/>
    </source>
</evidence>
<evidence type="ECO:0008006" key="6">
    <source>
        <dbReference type="Google" id="ProtNLM"/>
    </source>
</evidence>
<dbReference type="GO" id="GO:0003729">
    <property type="term" value="F:mRNA binding"/>
    <property type="evidence" value="ECO:0007669"/>
    <property type="project" value="TreeGrafter"/>
</dbReference>
<name>A0AAV0CR08_9ASTE</name>
<proteinExistence type="inferred from homology"/>
<feature type="repeat" description="PPR" evidence="3">
    <location>
        <begin position="288"/>
        <end position="322"/>
    </location>
</feature>
<dbReference type="InterPro" id="IPR002885">
    <property type="entry name" value="PPR_rpt"/>
</dbReference>
<feature type="repeat" description="PPR" evidence="3">
    <location>
        <begin position="323"/>
        <end position="357"/>
    </location>
</feature>
<feature type="repeat" description="PPR" evidence="3">
    <location>
        <begin position="495"/>
        <end position="529"/>
    </location>
</feature>
<feature type="repeat" description="PPR" evidence="3">
    <location>
        <begin position="390"/>
        <end position="424"/>
    </location>
</feature>
<evidence type="ECO:0000313" key="4">
    <source>
        <dbReference type="EMBL" id="CAH9083415.1"/>
    </source>
</evidence>
<organism evidence="4 5">
    <name type="scientific">Cuscuta epithymum</name>
    <dbReference type="NCBI Taxonomy" id="186058"/>
    <lineage>
        <taxon>Eukaryota</taxon>
        <taxon>Viridiplantae</taxon>
        <taxon>Streptophyta</taxon>
        <taxon>Embryophyta</taxon>
        <taxon>Tracheophyta</taxon>
        <taxon>Spermatophyta</taxon>
        <taxon>Magnoliopsida</taxon>
        <taxon>eudicotyledons</taxon>
        <taxon>Gunneridae</taxon>
        <taxon>Pentapetalae</taxon>
        <taxon>asterids</taxon>
        <taxon>lamiids</taxon>
        <taxon>Solanales</taxon>
        <taxon>Convolvulaceae</taxon>
        <taxon>Cuscuteae</taxon>
        <taxon>Cuscuta</taxon>
        <taxon>Cuscuta subgen. Cuscuta</taxon>
    </lineage>
</organism>
<protein>
    <recommendedName>
        <fullName evidence="6">Pentatricopeptide repeat-containing protein</fullName>
    </recommendedName>
</protein>